<proteinExistence type="predicted"/>
<sequence length="52" mass="5672">DLLVAFPGSHPAHVRARPEHPADPVRRTARQARMAARVFVSLLRAVEAVGSM</sequence>
<evidence type="ECO:0000313" key="2">
    <source>
        <dbReference type="EMBL" id="CAA9323214.1"/>
    </source>
</evidence>
<name>A0A6J4L522_9BACT</name>
<dbReference type="AlphaFoldDB" id="A0A6J4L522"/>
<accession>A0A6J4L522</accession>
<feature type="non-terminal residue" evidence="2">
    <location>
        <position position="52"/>
    </location>
</feature>
<gene>
    <name evidence="2" type="ORF">AVDCRST_MAG68-2091</name>
</gene>
<organism evidence="2">
    <name type="scientific">uncultured Gemmatimonadota bacterium</name>
    <dbReference type="NCBI Taxonomy" id="203437"/>
    <lineage>
        <taxon>Bacteria</taxon>
        <taxon>Pseudomonadati</taxon>
        <taxon>Gemmatimonadota</taxon>
        <taxon>environmental samples</taxon>
    </lineage>
</organism>
<evidence type="ECO:0000256" key="1">
    <source>
        <dbReference type="SAM" id="MobiDB-lite"/>
    </source>
</evidence>
<dbReference type="EMBL" id="CADCTW010000097">
    <property type="protein sequence ID" value="CAA9323214.1"/>
    <property type="molecule type" value="Genomic_DNA"/>
</dbReference>
<protein>
    <submittedName>
        <fullName evidence="2">Uncharacterized protein</fullName>
    </submittedName>
</protein>
<feature type="region of interest" description="Disordered" evidence="1">
    <location>
        <begin position="1"/>
        <end position="24"/>
    </location>
</feature>
<reference evidence="2" key="1">
    <citation type="submission" date="2020-02" db="EMBL/GenBank/DDBJ databases">
        <authorList>
            <person name="Meier V. D."/>
        </authorList>
    </citation>
    <scope>NUCLEOTIDE SEQUENCE</scope>
    <source>
        <strain evidence="2">AVDCRST_MAG68</strain>
    </source>
</reference>
<feature type="non-terminal residue" evidence="2">
    <location>
        <position position="1"/>
    </location>
</feature>